<evidence type="ECO:0000313" key="2">
    <source>
        <dbReference type="EMBL" id="KZV90530.1"/>
    </source>
</evidence>
<keyword evidence="1" id="KW-0732">Signal</keyword>
<proteinExistence type="predicted"/>
<protein>
    <submittedName>
        <fullName evidence="2">Uncharacterized protein</fullName>
    </submittedName>
</protein>
<sequence length="161" mass="17129">MLCIRVVLLSCSVIASVLFHVSAAPVASGNYLILNPDNTTGILMNKYLDISFPHITDGTPVIGNFLNSPNPSTSNQRSPGLSLDVTGPTPGSGAISTIFFPAVFFITQESQSPGQLGLNAIEVANTFNALTTQAPQTQQVQVQPFTLGNQRQLWQFIPLAA</sequence>
<keyword evidence="3" id="KW-1185">Reference proteome</keyword>
<dbReference type="EMBL" id="KV426047">
    <property type="protein sequence ID" value="KZV90530.1"/>
    <property type="molecule type" value="Genomic_DNA"/>
</dbReference>
<accession>A0A165GHL7</accession>
<name>A0A165GHL7_EXIGL</name>
<gene>
    <name evidence="2" type="ORF">EXIGLDRAFT_770771</name>
</gene>
<reference evidence="2 3" key="1">
    <citation type="journal article" date="2016" name="Mol. Biol. Evol.">
        <title>Comparative Genomics of Early-Diverging Mushroom-Forming Fungi Provides Insights into the Origins of Lignocellulose Decay Capabilities.</title>
        <authorList>
            <person name="Nagy L.G."/>
            <person name="Riley R."/>
            <person name="Tritt A."/>
            <person name="Adam C."/>
            <person name="Daum C."/>
            <person name="Floudas D."/>
            <person name="Sun H."/>
            <person name="Yadav J.S."/>
            <person name="Pangilinan J."/>
            <person name="Larsson K.H."/>
            <person name="Matsuura K."/>
            <person name="Barry K."/>
            <person name="Labutti K."/>
            <person name="Kuo R."/>
            <person name="Ohm R.A."/>
            <person name="Bhattacharya S.S."/>
            <person name="Shirouzu T."/>
            <person name="Yoshinaga Y."/>
            <person name="Martin F.M."/>
            <person name="Grigoriev I.V."/>
            <person name="Hibbett D.S."/>
        </authorList>
    </citation>
    <scope>NUCLEOTIDE SEQUENCE [LARGE SCALE GENOMIC DNA]</scope>
    <source>
        <strain evidence="2 3">HHB12029</strain>
    </source>
</reference>
<dbReference type="Proteomes" id="UP000077266">
    <property type="component" value="Unassembled WGS sequence"/>
</dbReference>
<evidence type="ECO:0000256" key="1">
    <source>
        <dbReference type="SAM" id="SignalP"/>
    </source>
</evidence>
<organism evidence="2 3">
    <name type="scientific">Exidia glandulosa HHB12029</name>
    <dbReference type="NCBI Taxonomy" id="1314781"/>
    <lineage>
        <taxon>Eukaryota</taxon>
        <taxon>Fungi</taxon>
        <taxon>Dikarya</taxon>
        <taxon>Basidiomycota</taxon>
        <taxon>Agaricomycotina</taxon>
        <taxon>Agaricomycetes</taxon>
        <taxon>Auriculariales</taxon>
        <taxon>Exidiaceae</taxon>
        <taxon>Exidia</taxon>
    </lineage>
</organism>
<feature type="signal peptide" evidence="1">
    <location>
        <begin position="1"/>
        <end position="23"/>
    </location>
</feature>
<dbReference type="InParanoid" id="A0A165GHL7"/>
<feature type="chain" id="PRO_5007858216" evidence="1">
    <location>
        <begin position="24"/>
        <end position="161"/>
    </location>
</feature>
<evidence type="ECO:0000313" key="3">
    <source>
        <dbReference type="Proteomes" id="UP000077266"/>
    </source>
</evidence>
<dbReference type="AlphaFoldDB" id="A0A165GHL7"/>